<dbReference type="Proteomes" id="UP000199183">
    <property type="component" value="Unassembled WGS sequence"/>
</dbReference>
<dbReference type="EMBL" id="FNRY01000001">
    <property type="protein sequence ID" value="SEB67308.1"/>
    <property type="molecule type" value="Genomic_DNA"/>
</dbReference>
<dbReference type="OrthoDB" id="2988647at2"/>
<name>A0A1H4LA42_9MICO</name>
<protein>
    <submittedName>
        <fullName evidence="1">Uncharacterized protein</fullName>
    </submittedName>
</protein>
<accession>A0A1H4LA42</accession>
<gene>
    <name evidence="1" type="ORF">SAMN04489806_1467</name>
</gene>
<keyword evidence="2" id="KW-1185">Reference proteome</keyword>
<dbReference type="RefSeq" id="WP_091182026.1">
    <property type="nucleotide sequence ID" value="NZ_FNRY01000001.1"/>
</dbReference>
<dbReference type="AlphaFoldDB" id="A0A1H4LA42"/>
<organism evidence="1 2">
    <name type="scientific">Paramicrobacterium humi</name>
    <dbReference type="NCBI Taxonomy" id="640635"/>
    <lineage>
        <taxon>Bacteria</taxon>
        <taxon>Bacillati</taxon>
        <taxon>Actinomycetota</taxon>
        <taxon>Actinomycetes</taxon>
        <taxon>Micrococcales</taxon>
        <taxon>Microbacteriaceae</taxon>
        <taxon>Paramicrobacterium</taxon>
    </lineage>
</organism>
<proteinExistence type="predicted"/>
<sequence length="131" mass="14257">MPAQKSYSQDYIGGCRERLWAQIALYDEADADAVLESVFFNNLVIVLEATFMHRDRDQEGTNGNALGEVRVLAASLMDDGVTMGADPSTGLDAETSVLGLAPGDEIALTEDDFVQLADAFFSELERRYGEA</sequence>
<reference evidence="1 2" key="1">
    <citation type="submission" date="2016-10" db="EMBL/GenBank/DDBJ databases">
        <authorList>
            <person name="de Groot N.N."/>
        </authorList>
    </citation>
    <scope>NUCLEOTIDE SEQUENCE [LARGE SCALE GENOMIC DNA]</scope>
    <source>
        <strain evidence="1 2">DSM 21799</strain>
    </source>
</reference>
<evidence type="ECO:0000313" key="2">
    <source>
        <dbReference type="Proteomes" id="UP000199183"/>
    </source>
</evidence>
<evidence type="ECO:0000313" key="1">
    <source>
        <dbReference type="EMBL" id="SEB67308.1"/>
    </source>
</evidence>